<protein>
    <submittedName>
        <fullName evidence="7">Nitroreductase</fullName>
    </submittedName>
</protein>
<dbReference type="SUPFAM" id="SSF55469">
    <property type="entry name" value="FMN-dependent nitroreductase-like"/>
    <property type="match status" value="1"/>
</dbReference>
<dbReference type="InterPro" id="IPR000415">
    <property type="entry name" value="Nitroreductase-like"/>
</dbReference>
<evidence type="ECO:0000259" key="6">
    <source>
        <dbReference type="Pfam" id="PF00881"/>
    </source>
</evidence>
<dbReference type="PANTHER" id="PTHR43673">
    <property type="entry name" value="NAD(P)H NITROREDUCTASE YDGI-RELATED"/>
    <property type="match status" value="1"/>
</dbReference>
<keyword evidence="8" id="KW-1185">Reference proteome</keyword>
<accession>A0ABW9ACD4</accession>
<comment type="caution">
    <text evidence="7">The sequence shown here is derived from an EMBL/GenBank/DDBJ whole genome shotgun (WGS) entry which is preliminary data.</text>
</comment>
<proteinExistence type="inferred from homology"/>
<evidence type="ECO:0000256" key="5">
    <source>
        <dbReference type="ARBA" id="ARBA00023002"/>
    </source>
</evidence>
<gene>
    <name evidence="7" type="ORF">PQR62_14820</name>
</gene>
<dbReference type="Gene3D" id="3.40.109.10">
    <property type="entry name" value="NADH Oxidase"/>
    <property type="match status" value="1"/>
</dbReference>
<keyword evidence="4" id="KW-0288">FMN</keyword>
<comment type="similarity">
    <text evidence="2">Belongs to the nitroreductase family.</text>
</comment>
<dbReference type="EMBL" id="JAQQFM010000006">
    <property type="protein sequence ID" value="MFL9925550.1"/>
    <property type="molecule type" value="Genomic_DNA"/>
</dbReference>
<evidence type="ECO:0000313" key="7">
    <source>
        <dbReference type="EMBL" id="MFL9925550.1"/>
    </source>
</evidence>
<feature type="domain" description="Nitroreductase" evidence="6">
    <location>
        <begin position="14"/>
        <end position="201"/>
    </location>
</feature>
<evidence type="ECO:0000256" key="1">
    <source>
        <dbReference type="ARBA" id="ARBA00001917"/>
    </source>
</evidence>
<keyword evidence="3" id="KW-0285">Flavoprotein</keyword>
<comment type="cofactor">
    <cofactor evidence="1">
        <name>FMN</name>
        <dbReference type="ChEBI" id="CHEBI:58210"/>
    </cofactor>
</comment>
<name>A0ABW9ACD4_9BURK</name>
<evidence type="ECO:0000256" key="2">
    <source>
        <dbReference type="ARBA" id="ARBA00007118"/>
    </source>
</evidence>
<dbReference type="PANTHER" id="PTHR43673:SF2">
    <property type="entry name" value="NITROREDUCTASE"/>
    <property type="match status" value="1"/>
</dbReference>
<dbReference type="Pfam" id="PF00881">
    <property type="entry name" value="Nitroreductase"/>
    <property type="match status" value="1"/>
</dbReference>
<dbReference type="RefSeq" id="WP_408158740.1">
    <property type="nucleotide sequence ID" value="NZ_JAQQFM010000006.1"/>
</dbReference>
<evidence type="ECO:0000313" key="8">
    <source>
        <dbReference type="Proteomes" id="UP001629246"/>
    </source>
</evidence>
<keyword evidence="5" id="KW-0560">Oxidoreductase</keyword>
<sequence>MSEPEVSFSDLLNRRRSTRRFLDTPVSDETLAALLAQARRSPSGANLQPGEFIALQGGARERFSSALTGAFRAGQQEPEDYSYFPQPMPLSLRRRQVSAAARLYDALQTGRDDRAGRDRQFERNFRFFDAPVALLVTIDGRMGSGCYMDLGMCLYGLMLAAAAQGLATCAIGALASYPELIRATLQLEPGRHIVCGMALGYADPAAPENEVETERLQPEEFFSILR</sequence>
<dbReference type="Proteomes" id="UP001629246">
    <property type="component" value="Unassembled WGS sequence"/>
</dbReference>
<organism evidence="7 8">
    <name type="scientific">Herbaspirillum lusitanum</name>
    <dbReference type="NCBI Taxonomy" id="213312"/>
    <lineage>
        <taxon>Bacteria</taxon>
        <taxon>Pseudomonadati</taxon>
        <taxon>Pseudomonadota</taxon>
        <taxon>Betaproteobacteria</taxon>
        <taxon>Burkholderiales</taxon>
        <taxon>Oxalobacteraceae</taxon>
        <taxon>Herbaspirillum</taxon>
    </lineage>
</organism>
<dbReference type="InterPro" id="IPR029479">
    <property type="entry name" value="Nitroreductase"/>
</dbReference>
<evidence type="ECO:0000256" key="4">
    <source>
        <dbReference type="ARBA" id="ARBA00022643"/>
    </source>
</evidence>
<dbReference type="CDD" id="cd02136">
    <property type="entry name" value="PnbA_NfnB-like"/>
    <property type="match status" value="1"/>
</dbReference>
<reference evidence="7 8" key="1">
    <citation type="journal article" date="2024" name="Chem. Sci.">
        <title>Discovery of megapolipeptins by genome mining of a Burkholderiales bacteria collection.</title>
        <authorList>
            <person name="Paulo B.S."/>
            <person name="Recchia M.J.J."/>
            <person name="Lee S."/>
            <person name="Fergusson C.H."/>
            <person name="Romanowski S.B."/>
            <person name="Hernandez A."/>
            <person name="Krull N."/>
            <person name="Liu D.Y."/>
            <person name="Cavanagh H."/>
            <person name="Bos A."/>
            <person name="Gray C.A."/>
            <person name="Murphy B.T."/>
            <person name="Linington R.G."/>
            <person name="Eustaquio A.S."/>
        </authorList>
    </citation>
    <scope>NUCLEOTIDE SEQUENCE [LARGE SCALE GENOMIC DNA]</scope>
    <source>
        <strain evidence="7 8">RL21-008-BIB-A</strain>
    </source>
</reference>
<evidence type="ECO:0000256" key="3">
    <source>
        <dbReference type="ARBA" id="ARBA00022630"/>
    </source>
</evidence>